<feature type="binding site" evidence="2">
    <location>
        <position position="132"/>
    </location>
    <ligand>
        <name>substrate</name>
    </ligand>
</feature>
<evidence type="ECO:0000256" key="1">
    <source>
        <dbReference type="PIRSR" id="PIRSR003170-1"/>
    </source>
</evidence>
<dbReference type="eggNOG" id="ENOG502QQ9D">
    <property type="taxonomic scope" value="Eukaryota"/>
</dbReference>
<dbReference type="AlphaFoldDB" id="E1ZMF0"/>
<dbReference type="InterPro" id="IPR050967">
    <property type="entry name" value="Thiamine_Salvage_TenA"/>
</dbReference>
<evidence type="ECO:0000313" key="5">
    <source>
        <dbReference type="Proteomes" id="UP000008141"/>
    </source>
</evidence>
<dbReference type="STRING" id="554065.E1ZMF0"/>
<dbReference type="PANTHER" id="PTHR43198:SF5">
    <property type="entry name" value="BIFUNCTIONAL TENA-E PROTEIN"/>
    <property type="match status" value="1"/>
</dbReference>
<organism evidence="5">
    <name type="scientific">Chlorella variabilis</name>
    <name type="common">Green alga</name>
    <dbReference type="NCBI Taxonomy" id="554065"/>
    <lineage>
        <taxon>Eukaryota</taxon>
        <taxon>Viridiplantae</taxon>
        <taxon>Chlorophyta</taxon>
        <taxon>core chlorophytes</taxon>
        <taxon>Trebouxiophyceae</taxon>
        <taxon>Chlorellales</taxon>
        <taxon>Chlorellaceae</taxon>
        <taxon>Chlorella clade</taxon>
        <taxon>Chlorella</taxon>
    </lineage>
</organism>
<proteinExistence type="predicted"/>
<name>E1ZMF0_CHLVA</name>
<reference evidence="4 5" key="1">
    <citation type="journal article" date="2010" name="Plant Cell">
        <title>The Chlorella variabilis NC64A genome reveals adaptation to photosymbiosis, coevolution with viruses, and cryptic sex.</title>
        <authorList>
            <person name="Blanc G."/>
            <person name="Duncan G."/>
            <person name="Agarkova I."/>
            <person name="Borodovsky M."/>
            <person name="Gurnon J."/>
            <person name="Kuo A."/>
            <person name="Lindquist E."/>
            <person name="Lucas S."/>
            <person name="Pangilinan J."/>
            <person name="Polle J."/>
            <person name="Salamov A."/>
            <person name="Terry A."/>
            <person name="Yamada T."/>
            <person name="Dunigan D.D."/>
            <person name="Grigoriev I.V."/>
            <person name="Claverie J.M."/>
            <person name="Van Etten J.L."/>
        </authorList>
    </citation>
    <scope>NUCLEOTIDE SEQUENCE [LARGE SCALE GENOMIC DNA]</scope>
    <source>
        <strain evidence="4 5">NC64A</strain>
    </source>
</reference>
<dbReference type="GO" id="GO:0006772">
    <property type="term" value="P:thiamine metabolic process"/>
    <property type="evidence" value="ECO:0007669"/>
    <property type="project" value="UniProtKB-ARBA"/>
</dbReference>
<dbReference type="InterPro" id="IPR004305">
    <property type="entry name" value="Thiaminase-2/PQQC"/>
</dbReference>
<dbReference type="GeneID" id="17352407"/>
<dbReference type="OMA" id="FNTWLVQ"/>
<dbReference type="FunCoup" id="E1ZMF0">
    <property type="interactions" value="85"/>
</dbReference>
<dbReference type="RefSeq" id="XP_005845095.1">
    <property type="nucleotide sequence ID" value="XM_005845033.1"/>
</dbReference>
<dbReference type="KEGG" id="cvr:CHLNCDRAFT_137428"/>
<dbReference type="OrthoDB" id="37730at2759"/>
<dbReference type="SUPFAM" id="SSF48613">
    <property type="entry name" value="Heme oxygenase-like"/>
    <property type="match status" value="1"/>
</dbReference>
<evidence type="ECO:0000313" key="4">
    <source>
        <dbReference type="EMBL" id="EFN52993.1"/>
    </source>
</evidence>
<dbReference type="EMBL" id="GL433853">
    <property type="protein sequence ID" value="EFN52993.1"/>
    <property type="molecule type" value="Genomic_DNA"/>
</dbReference>
<keyword evidence="5" id="KW-1185">Reference proteome</keyword>
<dbReference type="CDD" id="cd19357">
    <property type="entry name" value="TenA_E_At3g16990-like"/>
    <property type="match status" value="1"/>
</dbReference>
<dbReference type="InterPro" id="IPR016084">
    <property type="entry name" value="Haem_Oase-like_multi-hlx"/>
</dbReference>
<feature type="active site" description="Proton donor" evidence="1">
    <location>
        <position position="198"/>
    </location>
</feature>
<sequence length="210" mass="23181">MASSCAALLAANPEAWRGAIEHPFLDECQSGAIREAQFNAWLVQDGRFATEFTRFAGSMLTKAPAARLDLLLGGLGALKDELLWFAATAAKRGLPPPPGAPPHPACQRYLQFMDNAAKQPYAVHAVVFWAIERCYWEAWSSHLPMREPYHSFALRWGSPEFGAYVGELEQMADEALAAGSEAERVEAAAVFLKVCQLEREFWAMAYSEGK</sequence>
<protein>
    <recommendedName>
        <fullName evidence="3">Thiaminase-2/PQQC domain-containing protein</fullName>
    </recommendedName>
</protein>
<dbReference type="Gene3D" id="1.20.910.10">
    <property type="entry name" value="Heme oxygenase-like"/>
    <property type="match status" value="1"/>
</dbReference>
<dbReference type="PIRSF" id="PIRSF003170">
    <property type="entry name" value="Pet18p"/>
    <property type="match status" value="1"/>
</dbReference>
<dbReference type="PANTHER" id="PTHR43198">
    <property type="entry name" value="BIFUNCTIONAL TH2 PROTEIN"/>
    <property type="match status" value="1"/>
</dbReference>
<dbReference type="Proteomes" id="UP000008141">
    <property type="component" value="Unassembled WGS sequence"/>
</dbReference>
<evidence type="ECO:0000256" key="2">
    <source>
        <dbReference type="PIRSR" id="PIRSR003170-2"/>
    </source>
</evidence>
<dbReference type="GO" id="GO:0005829">
    <property type="term" value="C:cytosol"/>
    <property type="evidence" value="ECO:0007669"/>
    <property type="project" value="TreeGrafter"/>
</dbReference>
<feature type="domain" description="Thiaminase-2/PQQC" evidence="3">
    <location>
        <begin position="14"/>
        <end position="207"/>
    </location>
</feature>
<dbReference type="Pfam" id="PF03070">
    <property type="entry name" value="TENA_THI-4"/>
    <property type="match status" value="1"/>
</dbReference>
<dbReference type="InterPro" id="IPR026285">
    <property type="entry name" value="TenA_E"/>
</dbReference>
<feature type="binding site" evidence="2">
    <location>
        <position position="45"/>
    </location>
    <ligand>
        <name>substrate</name>
    </ligand>
</feature>
<feature type="binding site" evidence="2">
    <location>
        <position position="81"/>
    </location>
    <ligand>
        <name>substrate</name>
    </ligand>
</feature>
<accession>E1ZMF0</accession>
<gene>
    <name evidence="4" type="ORF">CHLNCDRAFT_137428</name>
</gene>
<dbReference type="InParanoid" id="E1ZMF0"/>
<evidence type="ECO:0000259" key="3">
    <source>
        <dbReference type="Pfam" id="PF03070"/>
    </source>
</evidence>